<dbReference type="InterPro" id="IPR050987">
    <property type="entry name" value="AtrR-like"/>
</dbReference>
<dbReference type="PROSITE" id="PS50048">
    <property type="entry name" value="ZN2_CY6_FUNGAL_2"/>
    <property type="match status" value="1"/>
</dbReference>
<feature type="domain" description="Zn(2)-C6 fungal-type" evidence="3">
    <location>
        <begin position="33"/>
        <end position="63"/>
    </location>
</feature>
<dbReference type="OrthoDB" id="3037908at2759"/>
<gene>
    <name evidence="4" type="ORF">CKM354_000778200</name>
</gene>
<evidence type="ECO:0000313" key="4">
    <source>
        <dbReference type="EMBL" id="GIZ44588.1"/>
    </source>
</evidence>
<protein>
    <recommendedName>
        <fullName evidence="3">Zn(2)-C6 fungal-type domain-containing protein</fullName>
    </recommendedName>
</protein>
<dbReference type="GO" id="GO:0000981">
    <property type="term" value="F:DNA-binding transcription factor activity, RNA polymerase II-specific"/>
    <property type="evidence" value="ECO:0007669"/>
    <property type="project" value="InterPro"/>
</dbReference>
<dbReference type="Pfam" id="PF00172">
    <property type="entry name" value="Zn_clus"/>
    <property type="match status" value="1"/>
</dbReference>
<reference evidence="4 5" key="1">
    <citation type="submission" date="2021-01" db="EMBL/GenBank/DDBJ databases">
        <title>Cercospora kikuchii MAFF 305040 whole genome shotgun sequence.</title>
        <authorList>
            <person name="Kashiwa T."/>
            <person name="Suzuki T."/>
        </authorList>
    </citation>
    <scope>NUCLEOTIDE SEQUENCE [LARGE SCALE GENOMIC DNA]</scope>
    <source>
        <strain evidence="4 5">MAFF 305040</strain>
    </source>
</reference>
<dbReference type="EMBL" id="BOLY01000004">
    <property type="protein sequence ID" value="GIZ44588.1"/>
    <property type="molecule type" value="Genomic_DNA"/>
</dbReference>
<dbReference type="CDD" id="cd00067">
    <property type="entry name" value="GAL4"/>
    <property type="match status" value="1"/>
</dbReference>
<dbReference type="AlphaFoldDB" id="A0A9P3CKT4"/>
<evidence type="ECO:0000313" key="5">
    <source>
        <dbReference type="Proteomes" id="UP000825890"/>
    </source>
</evidence>
<accession>A0A9P3CKT4</accession>
<dbReference type="GeneID" id="68293357"/>
<dbReference type="Gene3D" id="4.10.240.10">
    <property type="entry name" value="Zn(2)-C6 fungal-type DNA-binding domain"/>
    <property type="match status" value="1"/>
</dbReference>
<dbReference type="InterPro" id="IPR001138">
    <property type="entry name" value="Zn2Cys6_DnaBD"/>
</dbReference>
<dbReference type="GO" id="GO:0006351">
    <property type="term" value="P:DNA-templated transcription"/>
    <property type="evidence" value="ECO:0007669"/>
    <property type="project" value="InterPro"/>
</dbReference>
<feature type="compositionally biased region" description="Polar residues" evidence="2">
    <location>
        <begin position="86"/>
        <end position="96"/>
    </location>
</feature>
<name>A0A9P3CKT4_9PEZI</name>
<keyword evidence="1" id="KW-0539">Nucleus</keyword>
<dbReference type="CDD" id="cd12148">
    <property type="entry name" value="fungal_TF_MHR"/>
    <property type="match status" value="1"/>
</dbReference>
<keyword evidence="5" id="KW-1185">Reference proteome</keyword>
<dbReference type="InterPro" id="IPR036864">
    <property type="entry name" value="Zn2-C6_fun-type_DNA-bd_sf"/>
</dbReference>
<evidence type="ECO:0000256" key="2">
    <source>
        <dbReference type="SAM" id="MobiDB-lite"/>
    </source>
</evidence>
<dbReference type="PANTHER" id="PTHR46910">
    <property type="entry name" value="TRANSCRIPTION FACTOR PDR1"/>
    <property type="match status" value="1"/>
</dbReference>
<organism evidence="4 5">
    <name type="scientific">Cercospora kikuchii</name>
    <dbReference type="NCBI Taxonomy" id="84275"/>
    <lineage>
        <taxon>Eukaryota</taxon>
        <taxon>Fungi</taxon>
        <taxon>Dikarya</taxon>
        <taxon>Ascomycota</taxon>
        <taxon>Pezizomycotina</taxon>
        <taxon>Dothideomycetes</taxon>
        <taxon>Dothideomycetidae</taxon>
        <taxon>Mycosphaerellales</taxon>
        <taxon>Mycosphaerellaceae</taxon>
        <taxon>Cercospora</taxon>
    </lineage>
</organism>
<dbReference type="PROSITE" id="PS00463">
    <property type="entry name" value="ZN2_CY6_FUNGAL_1"/>
    <property type="match status" value="1"/>
</dbReference>
<comment type="caution">
    <text evidence="4">The sequence shown here is derived from an EMBL/GenBank/DDBJ whole genome shotgun (WGS) entry which is preliminary data.</text>
</comment>
<evidence type="ECO:0000256" key="1">
    <source>
        <dbReference type="ARBA" id="ARBA00023242"/>
    </source>
</evidence>
<dbReference type="SMART" id="SM00066">
    <property type="entry name" value="GAL4"/>
    <property type="match status" value="1"/>
</dbReference>
<evidence type="ECO:0000259" key="3">
    <source>
        <dbReference type="PROSITE" id="PS50048"/>
    </source>
</evidence>
<dbReference type="GO" id="GO:0008270">
    <property type="term" value="F:zinc ion binding"/>
    <property type="evidence" value="ECO:0007669"/>
    <property type="project" value="InterPro"/>
</dbReference>
<dbReference type="RefSeq" id="XP_044659075.1">
    <property type="nucleotide sequence ID" value="XM_044803140.1"/>
</dbReference>
<feature type="region of interest" description="Disordered" evidence="2">
    <location>
        <begin position="69"/>
        <end position="96"/>
    </location>
</feature>
<sequence length="665" mass="74175">MQALLPSDPQQLEVAEQARSPIVLRKRKRLNFACNLCRQKKTRCDEGVPQCRTCELAGEPCITTDNRRKDGHAVARRRTGGAETYAASSHPTSASPLSVEMMTNSGHVAGNSSNHHGPLYVDPMDKVHLPMIPSPLTETDTIRQATQWLQIAFGRIHRPSEFLAYLSGTRTTAADMPLGQCLSYPGPELPSRDEIQVHSEVFFTRVHPIFPFISRSAVDMMVTGMYNTSTHGQLRISDVPPLALTYLICVIGLSFNPRSEASQDTVDLYISYCNTLFGHLTANRSAVSVQVILLFAILLRLRDQLTWSYDVLLVATSMAQSVLPGIGIDRRQSAAGAGRRLEDSPSGTLRWCLYAFERLLAFEVRREPILQDDELSTMKQSSQSATVLGGASANSYAEAIISLANLLSAIQQRSSKSWGQDEMAGLRESEAVSKILRTAAEIEWMIERWYDALAPEYRAGYELPHDTSTASRRSFLLFHYYQMKVILYRNAMLRDRRRLAQDIAQLAEDRRERMQKAPESCAEAAAALIRLLASSADGNANDYTAMTASPVLAGYALGVYVINEPRSLMSRPYFEYVKLAMRLSLEQNQRCKRHVGFEQVLNTFATHISNALEEVQQPPIPVEVSTDIPDVSIDPVSLGNDPLWDTLGDWVSWDLDDWSIDPISL</sequence>
<proteinExistence type="predicted"/>
<dbReference type="PANTHER" id="PTHR46910:SF33">
    <property type="entry name" value="ZN(II)2CYS6 TRANSCRIPTION FACTOR (EUROFUNG)"/>
    <property type="match status" value="1"/>
</dbReference>
<dbReference type="GO" id="GO:0003677">
    <property type="term" value="F:DNA binding"/>
    <property type="evidence" value="ECO:0007669"/>
    <property type="project" value="InterPro"/>
</dbReference>
<dbReference type="SUPFAM" id="SSF57701">
    <property type="entry name" value="Zn2/Cys6 DNA-binding domain"/>
    <property type="match status" value="1"/>
</dbReference>
<dbReference type="Proteomes" id="UP000825890">
    <property type="component" value="Unassembled WGS sequence"/>
</dbReference>